<keyword evidence="3" id="KW-1185">Reference proteome</keyword>
<evidence type="ECO:0000313" key="3">
    <source>
        <dbReference type="Proteomes" id="UP000316714"/>
    </source>
</evidence>
<dbReference type="InterPro" id="IPR050229">
    <property type="entry name" value="GlpE_sulfurtransferase"/>
</dbReference>
<dbReference type="EMBL" id="SIHJ01000002">
    <property type="protein sequence ID" value="TWT33438.1"/>
    <property type="molecule type" value="Genomic_DNA"/>
</dbReference>
<dbReference type="PROSITE" id="PS50206">
    <property type="entry name" value="RHODANESE_3"/>
    <property type="match status" value="1"/>
</dbReference>
<dbReference type="SUPFAM" id="SSF52821">
    <property type="entry name" value="Rhodanese/Cell cycle control phosphatase"/>
    <property type="match status" value="1"/>
</dbReference>
<dbReference type="Gene3D" id="3.40.250.10">
    <property type="entry name" value="Rhodanese-like domain"/>
    <property type="match status" value="1"/>
</dbReference>
<feature type="domain" description="Rhodanese" evidence="1">
    <location>
        <begin position="37"/>
        <end position="102"/>
    </location>
</feature>
<accession>A0A5C5V4F2</accession>
<protein>
    <submittedName>
        <fullName evidence="2">Molybdopterin biosynthesis protein MoeB</fullName>
    </submittedName>
</protein>
<dbReference type="OrthoDB" id="176845at2"/>
<comment type="caution">
    <text evidence="2">The sequence shown here is derived from an EMBL/GenBank/DDBJ whole genome shotgun (WGS) entry which is preliminary data.</text>
</comment>
<dbReference type="AlphaFoldDB" id="A0A5C5V4F2"/>
<organism evidence="2 3">
    <name type="scientific">Posidoniimonas corsicana</name>
    <dbReference type="NCBI Taxonomy" id="1938618"/>
    <lineage>
        <taxon>Bacteria</taxon>
        <taxon>Pseudomonadati</taxon>
        <taxon>Planctomycetota</taxon>
        <taxon>Planctomycetia</taxon>
        <taxon>Pirellulales</taxon>
        <taxon>Lacipirellulaceae</taxon>
        <taxon>Posidoniimonas</taxon>
    </lineage>
</organism>
<dbReference type="Pfam" id="PF00581">
    <property type="entry name" value="Rhodanese"/>
    <property type="match status" value="1"/>
</dbReference>
<dbReference type="InterPro" id="IPR036873">
    <property type="entry name" value="Rhodanese-like_dom_sf"/>
</dbReference>
<dbReference type="InterPro" id="IPR001763">
    <property type="entry name" value="Rhodanese-like_dom"/>
</dbReference>
<name>A0A5C5V4F2_9BACT</name>
<evidence type="ECO:0000259" key="1">
    <source>
        <dbReference type="PROSITE" id="PS50206"/>
    </source>
</evidence>
<dbReference type="Proteomes" id="UP000316714">
    <property type="component" value="Unassembled WGS sequence"/>
</dbReference>
<gene>
    <name evidence="2" type="ORF">KOR34_32700</name>
</gene>
<dbReference type="PANTHER" id="PTHR43031:SF1">
    <property type="entry name" value="PYRIDINE NUCLEOTIDE-DISULPHIDE OXIDOREDUCTASE"/>
    <property type="match status" value="1"/>
</dbReference>
<reference evidence="2 3" key="1">
    <citation type="submission" date="2019-02" db="EMBL/GenBank/DDBJ databases">
        <title>Deep-cultivation of Planctomycetes and their phenomic and genomic characterization uncovers novel biology.</title>
        <authorList>
            <person name="Wiegand S."/>
            <person name="Jogler M."/>
            <person name="Boedeker C."/>
            <person name="Pinto D."/>
            <person name="Vollmers J."/>
            <person name="Rivas-Marin E."/>
            <person name="Kohn T."/>
            <person name="Peeters S.H."/>
            <person name="Heuer A."/>
            <person name="Rast P."/>
            <person name="Oberbeckmann S."/>
            <person name="Bunk B."/>
            <person name="Jeske O."/>
            <person name="Meyerdierks A."/>
            <person name="Storesund J.E."/>
            <person name="Kallscheuer N."/>
            <person name="Luecker S."/>
            <person name="Lage O.M."/>
            <person name="Pohl T."/>
            <person name="Merkel B.J."/>
            <person name="Hornburger P."/>
            <person name="Mueller R.-W."/>
            <person name="Bruemmer F."/>
            <person name="Labrenz M."/>
            <person name="Spormann A.M."/>
            <person name="Op Den Camp H."/>
            <person name="Overmann J."/>
            <person name="Amann R."/>
            <person name="Jetten M.S.M."/>
            <person name="Mascher T."/>
            <person name="Medema M.H."/>
            <person name="Devos D.P."/>
            <person name="Kaster A.-K."/>
            <person name="Ovreas L."/>
            <person name="Rohde M."/>
            <person name="Galperin M.Y."/>
            <person name="Jogler C."/>
        </authorList>
    </citation>
    <scope>NUCLEOTIDE SEQUENCE [LARGE SCALE GENOMIC DNA]</scope>
    <source>
        <strain evidence="2 3">KOR34</strain>
    </source>
</reference>
<dbReference type="CDD" id="cd00158">
    <property type="entry name" value="RHOD"/>
    <property type="match status" value="1"/>
</dbReference>
<evidence type="ECO:0000313" key="2">
    <source>
        <dbReference type="EMBL" id="TWT33438.1"/>
    </source>
</evidence>
<sequence>MQQITPEHLIELQRNHEEMLLVNTLPQDSFQQTAIHGSLSIPQDDANFVERVMEELDGADIPVVVYCANESCDSSLQAARKLDDAGIKQVLELTEGYEGWCSYLEKEHAVTGG</sequence>
<dbReference type="RefSeq" id="WP_146566066.1">
    <property type="nucleotide sequence ID" value="NZ_SIHJ01000002.1"/>
</dbReference>
<dbReference type="PANTHER" id="PTHR43031">
    <property type="entry name" value="FAD-DEPENDENT OXIDOREDUCTASE"/>
    <property type="match status" value="1"/>
</dbReference>
<proteinExistence type="predicted"/>